<comment type="similarity">
    <text evidence="1">Belongs to the LOR family.</text>
</comment>
<name>M8AHT4_AEGTA</name>
<dbReference type="SUPFAM" id="SSF54518">
    <property type="entry name" value="Tubby C-terminal domain-like"/>
    <property type="match status" value="1"/>
</dbReference>
<dbReference type="InterPro" id="IPR025659">
    <property type="entry name" value="Tubby-like_C"/>
</dbReference>
<dbReference type="PANTHER" id="PTHR31087:SF3">
    <property type="entry name" value="PROTEIN LURP-ONE-RELATED 6"/>
    <property type="match status" value="1"/>
</dbReference>
<evidence type="ECO:0008006" key="4">
    <source>
        <dbReference type="Google" id="ProtNLM"/>
    </source>
</evidence>
<evidence type="ECO:0000256" key="1">
    <source>
        <dbReference type="ARBA" id="ARBA00005437"/>
    </source>
</evidence>
<organism evidence="3">
    <name type="scientific">Aegilops tauschii</name>
    <name type="common">Tausch's goatgrass</name>
    <name type="synonym">Aegilops squarrosa</name>
    <dbReference type="NCBI Taxonomy" id="37682"/>
    <lineage>
        <taxon>Eukaryota</taxon>
        <taxon>Viridiplantae</taxon>
        <taxon>Streptophyta</taxon>
        <taxon>Embryophyta</taxon>
        <taxon>Tracheophyta</taxon>
        <taxon>Spermatophyta</taxon>
        <taxon>Magnoliopsida</taxon>
        <taxon>Liliopsida</taxon>
        <taxon>Poales</taxon>
        <taxon>Poaceae</taxon>
        <taxon>BOP clade</taxon>
        <taxon>Pooideae</taxon>
        <taxon>Triticodae</taxon>
        <taxon>Triticeae</taxon>
        <taxon>Triticinae</taxon>
        <taxon>Aegilops</taxon>
    </lineage>
</organism>
<sequence>MPIGAALIGARNAKLSLGTSPTPPRGVLVTTATRANTSTLDQGTARAESRDQSLPSLHPLPSTLSREVEPAGKPIVKPPSRTAAPASEPLGIADHPRHDHPTTIGGVKGTSLPFSVYSLLVQPAERRLSIYPWIMGAHTLLTPVVSKIFCSSLQAVLLVRRRPPAVTGGGFVVTDREQRVVFSVDGCGIIGATGQLVVRDGDGTAILFIHKKGGVVQALSVHNRWKGYLMDYGEPSKPVFSLQDPKPVLSCAAGDVRVTVEPKGRKRHWDYEVTGSFAHRACAVKSRTGHVVAQIGVKGMMAGRDFYHVVVQPGYDQAFVIGVIAILDNMNGESTRC</sequence>
<feature type="region of interest" description="Disordered" evidence="2">
    <location>
        <begin position="35"/>
        <end position="98"/>
    </location>
</feature>
<dbReference type="PANTHER" id="PTHR31087">
    <property type="match status" value="1"/>
</dbReference>
<feature type="compositionally biased region" description="Low complexity" evidence="2">
    <location>
        <begin position="53"/>
        <end position="65"/>
    </location>
</feature>
<protein>
    <recommendedName>
        <fullName evidence="4">Protein LURP-one-related 6</fullName>
    </recommendedName>
</protein>
<dbReference type="InterPro" id="IPR007612">
    <property type="entry name" value="LOR"/>
</dbReference>
<dbReference type="InterPro" id="IPR038595">
    <property type="entry name" value="LOR_sf"/>
</dbReference>
<proteinExistence type="inferred from homology"/>
<dbReference type="EnsemblPlants" id="EMT04041">
    <property type="protein sequence ID" value="EMT04041"/>
    <property type="gene ID" value="F775_19647"/>
</dbReference>
<dbReference type="Pfam" id="PF04525">
    <property type="entry name" value="LOR"/>
    <property type="match status" value="1"/>
</dbReference>
<dbReference type="AlphaFoldDB" id="M8AHT4"/>
<evidence type="ECO:0000256" key="2">
    <source>
        <dbReference type="SAM" id="MobiDB-lite"/>
    </source>
</evidence>
<evidence type="ECO:0000313" key="3">
    <source>
        <dbReference type="EnsemblPlants" id="EMT04041"/>
    </source>
</evidence>
<dbReference type="Gene3D" id="2.40.160.200">
    <property type="entry name" value="LURP1-related"/>
    <property type="match status" value="1"/>
</dbReference>
<accession>M8AHT4</accession>
<reference evidence="3" key="1">
    <citation type="submission" date="2015-06" db="UniProtKB">
        <authorList>
            <consortium name="EnsemblPlants"/>
        </authorList>
    </citation>
    <scope>IDENTIFICATION</scope>
</reference>